<feature type="compositionally biased region" description="Polar residues" evidence="3">
    <location>
        <begin position="1"/>
        <end position="18"/>
    </location>
</feature>
<feature type="domain" description="RRM" evidence="4">
    <location>
        <begin position="59"/>
        <end position="138"/>
    </location>
</feature>
<dbReference type="SUPFAM" id="SSF54928">
    <property type="entry name" value="RNA-binding domain, RBD"/>
    <property type="match status" value="1"/>
</dbReference>
<dbReference type="PROSITE" id="PS50102">
    <property type="entry name" value="RRM"/>
    <property type="match status" value="1"/>
</dbReference>
<evidence type="ECO:0000256" key="2">
    <source>
        <dbReference type="PROSITE-ProRule" id="PRU00176"/>
    </source>
</evidence>
<evidence type="ECO:0000259" key="4">
    <source>
        <dbReference type="PROSITE" id="PS50102"/>
    </source>
</evidence>
<dbReference type="GO" id="GO:0005634">
    <property type="term" value="C:nucleus"/>
    <property type="evidence" value="ECO:0007669"/>
    <property type="project" value="TreeGrafter"/>
</dbReference>
<dbReference type="AlphaFoldDB" id="A0A7J7KSG2"/>
<protein>
    <submittedName>
        <fullName evidence="5">HNRNPC</fullName>
    </submittedName>
</protein>
<dbReference type="EMBL" id="VXIV02000082">
    <property type="protein sequence ID" value="KAF6041087.1"/>
    <property type="molecule type" value="Genomic_DNA"/>
</dbReference>
<evidence type="ECO:0000313" key="5">
    <source>
        <dbReference type="EMBL" id="KAF6041087.1"/>
    </source>
</evidence>
<evidence type="ECO:0000256" key="1">
    <source>
        <dbReference type="ARBA" id="ARBA00022884"/>
    </source>
</evidence>
<proteinExistence type="predicted"/>
<dbReference type="InterPro" id="IPR035979">
    <property type="entry name" value="RBD_domain_sf"/>
</dbReference>
<dbReference type="GO" id="GO:0003723">
    <property type="term" value="F:RNA binding"/>
    <property type="evidence" value="ECO:0007669"/>
    <property type="project" value="UniProtKB-UniRule"/>
</dbReference>
<keyword evidence="6" id="KW-1185">Reference proteome</keyword>
<feature type="region of interest" description="Disordered" evidence="3">
    <location>
        <begin position="176"/>
        <end position="196"/>
    </location>
</feature>
<comment type="caution">
    <text evidence="5">The sequence shown here is derived from an EMBL/GenBank/DDBJ whole genome shotgun (WGS) entry which is preliminary data.</text>
</comment>
<dbReference type="Pfam" id="PF00076">
    <property type="entry name" value="RRM_1"/>
    <property type="match status" value="1"/>
</dbReference>
<sequence length="196" mass="21639">MMQFNQYSNVPPRNNPGQGNAEGFKKRNPHFVQHAPSTAESKLLDNLSSETKDPATKASRIFVGNLDRYKVYRKDLYNLFQHYGTITAISNLTCKSPKGGCCFAFIQFIDVDSAHNAVEAVNGRKYHGYALEVRLAEFKGSSNATPIRPLMATDQVVAPAQKVVPVNFEPVFKKRPFSGARASSPPQAKKSKSDTA</sequence>
<dbReference type="Gene3D" id="3.30.70.330">
    <property type="match status" value="1"/>
</dbReference>
<evidence type="ECO:0000256" key="3">
    <source>
        <dbReference type="SAM" id="MobiDB-lite"/>
    </source>
</evidence>
<dbReference type="InterPro" id="IPR000504">
    <property type="entry name" value="RRM_dom"/>
</dbReference>
<feature type="region of interest" description="Disordered" evidence="3">
    <location>
        <begin position="1"/>
        <end position="25"/>
    </location>
</feature>
<organism evidence="5 6">
    <name type="scientific">Bugula neritina</name>
    <name type="common">Brown bryozoan</name>
    <name type="synonym">Sertularia neritina</name>
    <dbReference type="NCBI Taxonomy" id="10212"/>
    <lineage>
        <taxon>Eukaryota</taxon>
        <taxon>Metazoa</taxon>
        <taxon>Spiralia</taxon>
        <taxon>Lophotrochozoa</taxon>
        <taxon>Bryozoa</taxon>
        <taxon>Gymnolaemata</taxon>
        <taxon>Cheilostomatida</taxon>
        <taxon>Flustrina</taxon>
        <taxon>Buguloidea</taxon>
        <taxon>Bugulidae</taxon>
        <taxon>Bugula</taxon>
    </lineage>
</organism>
<dbReference type="InterPro" id="IPR012677">
    <property type="entry name" value="Nucleotide-bd_a/b_plait_sf"/>
</dbReference>
<dbReference type="Proteomes" id="UP000593567">
    <property type="component" value="Unassembled WGS sequence"/>
</dbReference>
<dbReference type="OrthoDB" id="6730379at2759"/>
<dbReference type="SMART" id="SM00360">
    <property type="entry name" value="RRM"/>
    <property type="match status" value="1"/>
</dbReference>
<evidence type="ECO:0000313" key="6">
    <source>
        <dbReference type="Proteomes" id="UP000593567"/>
    </source>
</evidence>
<name>A0A7J7KSG2_BUGNE</name>
<reference evidence="5" key="1">
    <citation type="submission" date="2020-06" db="EMBL/GenBank/DDBJ databases">
        <title>Draft genome of Bugula neritina, a colonial animal packing powerful symbionts and potential medicines.</title>
        <authorList>
            <person name="Rayko M."/>
        </authorList>
    </citation>
    <scope>NUCLEOTIDE SEQUENCE [LARGE SCALE GENOMIC DNA]</scope>
    <source>
        <strain evidence="5">Kwan_BN1</strain>
    </source>
</reference>
<dbReference type="InterPro" id="IPR051186">
    <property type="entry name" value="RRM_HNRPC/RALY_subfam"/>
</dbReference>
<keyword evidence="1 2" id="KW-0694">RNA-binding</keyword>
<dbReference type="PANTHER" id="PTHR13968">
    <property type="entry name" value="HETEROGENEOUS NUCLEAR RIBONUCLEOPROTEIN"/>
    <property type="match status" value="1"/>
</dbReference>
<gene>
    <name evidence="5" type="ORF">EB796_000628</name>
</gene>
<dbReference type="PANTHER" id="PTHR13968:SF26">
    <property type="entry name" value="RRM DOMAIN-CONTAINING PROTEIN"/>
    <property type="match status" value="1"/>
</dbReference>
<accession>A0A7J7KSG2</accession>